<dbReference type="SUPFAM" id="SSF53335">
    <property type="entry name" value="S-adenosyl-L-methionine-dependent methyltransferases"/>
    <property type="match status" value="1"/>
</dbReference>
<dbReference type="EMBL" id="LAZR01034094">
    <property type="protein sequence ID" value="KKL46274.1"/>
    <property type="molecule type" value="Genomic_DNA"/>
</dbReference>
<reference evidence="4" key="1">
    <citation type="journal article" date="2015" name="Nature">
        <title>Complex archaea that bridge the gap between prokaryotes and eukaryotes.</title>
        <authorList>
            <person name="Spang A."/>
            <person name="Saw J.H."/>
            <person name="Jorgensen S.L."/>
            <person name="Zaremba-Niedzwiedzka K."/>
            <person name="Martijn J."/>
            <person name="Lind A.E."/>
            <person name="van Eijk R."/>
            <person name="Schleper C."/>
            <person name="Guy L."/>
            <person name="Ettema T.J."/>
        </authorList>
    </citation>
    <scope>NUCLEOTIDE SEQUENCE</scope>
</reference>
<name>A0A0F9CB45_9ZZZZ</name>
<dbReference type="InterPro" id="IPR001525">
    <property type="entry name" value="C5_MeTfrase"/>
</dbReference>
<comment type="caution">
    <text evidence="4">The sequence shown here is derived from an EMBL/GenBank/DDBJ whole genome shotgun (WGS) entry which is preliminary data.</text>
</comment>
<evidence type="ECO:0000313" key="4">
    <source>
        <dbReference type="EMBL" id="KKL46274.1"/>
    </source>
</evidence>
<dbReference type="GO" id="GO:0032259">
    <property type="term" value="P:methylation"/>
    <property type="evidence" value="ECO:0007669"/>
    <property type="project" value="UniProtKB-KW"/>
</dbReference>
<dbReference type="InterPro" id="IPR050750">
    <property type="entry name" value="C5-MTase"/>
</dbReference>
<dbReference type="PANTHER" id="PTHR46098">
    <property type="entry name" value="TRNA (CYTOSINE(38)-C(5))-METHYLTRANSFERASE"/>
    <property type="match status" value="1"/>
</dbReference>
<keyword evidence="3" id="KW-0949">S-adenosyl-L-methionine</keyword>
<dbReference type="InterPro" id="IPR018117">
    <property type="entry name" value="C5_DNA_meth_AS"/>
</dbReference>
<dbReference type="PROSITE" id="PS00094">
    <property type="entry name" value="C5_MTASE_1"/>
    <property type="match status" value="1"/>
</dbReference>
<accession>A0A0F9CB45</accession>
<evidence type="ECO:0008006" key="5">
    <source>
        <dbReference type="Google" id="ProtNLM"/>
    </source>
</evidence>
<protein>
    <recommendedName>
        <fullName evidence="5">DNA (cytosine-5-)-methyltransferase</fullName>
    </recommendedName>
</protein>
<evidence type="ECO:0000256" key="2">
    <source>
        <dbReference type="ARBA" id="ARBA00022679"/>
    </source>
</evidence>
<dbReference type="InterPro" id="IPR029063">
    <property type="entry name" value="SAM-dependent_MTases_sf"/>
</dbReference>
<gene>
    <name evidence="4" type="ORF">LCGC14_2347210</name>
</gene>
<evidence type="ECO:0000256" key="3">
    <source>
        <dbReference type="ARBA" id="ARBA00022691"/>
    </source>
</evidence>
<proteinExistence type="predicted"/>
<feature type="non-terminal residue" evidence="4">
    <location>
        <position position="310"/>
    </location>
</feature>
<dbReference type="Gene3D" id="3.40.50.150">
    <property type="entry name" value="Vaccinia Virus protein VP39"/>
    <property type="match status" value="1"/>
</dbReference>
<dbReference type="AlphaFoldDB" id="A0A0F9CB45"/>
<dbReference type="Pfam" id="PF00145">
    <property type="entry name" value="DNA_methylase"/>
    <property type="match status" value="1"/>
</dbReference>
<dbReference type="GO" id="GO:0008168">
    <property type="term" value="F:methyltransferase activity"/>
    <property type="evidence" value="ECO:0007669"/>
    <property type="project" value="UniProtKB-KW"/>
</dbReference>
<sequence>MTTIIITKVGERRENPRIWVEGRKLEREGFHPGTEFKVDSSHKNQLILVRVDGKPTDGSKLRTVSGRTRRKSQTTSPIIDLNSQELTRWFSVDDKIRVAIRRGKIIIKAHHTKGLVQERLERIKAKLLEKKKLAVHSQYHGAGVLDLAMHSGFARAGVSSFVQVAIEIERKYLDISLKQNPELFTEESILIEAPIQDVRFDPRVKADLLLCGLPCTGFSSSGRAKMRDTKGEKRTYLPEEHDASGALFYHTLRYIEACQASIVIIENVKPAATSASFAVIRAVLSAAGYVVSERILNGCEFGALENRDRL</sequence>
<evidence type="ECO:0000256" key="1">
    <source>
        <dbReference type="ARBA" id="ARBA00022603"/>
    </source>
</evidence>
<dbReference type="PANTHER" id="PTHR46098:SF1">
    <property type="entry name" value="TRNA (CYTOSINE(38)-C(5))-METHYLTRANSFERASE"/>
    <property type="match status" value="1"/>
</dbReference>
<keyword evidence="2" id="KW-0808">Transferase</keyword>
<organism evidence="4">
    <name type="scientific">marine sediment metagenome</name>
    <dbReference type="NCBI Taxonomy" id="412755"/>
    <lineage>
        <taxon>unclassified sequences</taxon>
        <taxon>metagenomes</taxon>
        <taxon>ecological metagenomes</taxon>
    </lineage>
</organism>
<dbReference type="PROSITE" id="PS51679">
    <property type="entry name" value="SAM_MT_C5"/>
    <property type="match status" value="1"/>
</dbReference>
<keyword evidence="1" id="KW-0489">Methyltransferase</keyword>